<organism evidence="2 3">
    <name type="scientific">Xenopus laevis</name>
    <name type="common">African clawed frog</name>
    <dbReference type="NCBI Taxonomy" id="8355"/>
    <lineage>
        <taxon>Eukaryota</taxon>
        <taxon>Metazoa</taxon>
        <taxon>Chordata</taxon>
        <taxon>Craniata</taxon>
        <taxon>Vertebrata</taxon>
        <taxon>Euteleostomi</taxon>
        <taxon>Amphibia</taxon>
        <taxon>Batrachia</taxon>
        <taxon>Anura</taxon>
        <taxon>Pipoidea</taxon>
        <taxon>Pipidae</taxon>
        <taxon>Xenopodinae</taxon>
        <taxon>Xenopus</taxon>
        <taxon>Xenopus</taxon>
    </lineage>
</organism>
<dbReference type="Proteomes" id="UP000694892">
    <property type="component" value="Chromosome 9_10L"/>
</dbReference>
<feature type="signal peptide" evidence="1">
    <location>
        <begin position="1"/>
        <end position="18"/>
    </location>
</feature>
<gene>
    <name evidence="2" type="ORF">XELAEV_18044599mg</name>
</gene>
<name>A0A974H3X6_XENLA</name>
<proteinExistence type="predicted"/>
<keyword evidence="1" id="KW-0732">Signal</keyword>
<dbReference type="AlphaFoldDB" id="A0A974H3X6"/>
<accession>A0A974H3X6</accession>
<sequence>MGDVLHTILPLMLLFSQGGRLTLWKEGAANEEEYYDCIGFFLRKKNYIFSILQQFLNYNSQLPSRARGVSVTDSAAAPLNVANVPMICPVILHYRQEATIVHLLTVFGRLSYIPIPS</sequence>
<evidence type="ECO:0000313" key="2">
    <source>
        <dbReference type="EMBL" id="OCT63500.1"/>
    </source>
</evidence>
<feature type="chain" id="PRO_5037009301" evidence="1">
    <location>
        <begin position="19"/>
        <end position="117"/>
    </location>
</feature>
<protein>
    <submittedName>
        <fullName evidence="2">Uncharacterized protein</fullName>
    </submittedName>
</protein>
<dbReference type="EMBL" id="CM004482">
    <property type="protein sequence ID" value="OCT63500.1"/>
    <property type="molecule type" value="Genomic_DNA"/>
</dbReference>
<evidence type="ECO:0000313" key="3">
    <source>
        <dbReference type="Proteomes" id="UP000694892"/>
    </source>
</evidence>
<evidence type="ECO:0000256" key="1">
    <source>
        <dbReference type="SAM" id="SignalP"/>
    </source>
</evidence>
<reference evidence="3" key="1">
    <citation type="journal article" date="2016" name="Nature">
        <title>Genome evolution in the allotetraploid frog Xenopus laevis.</title>
        <authorList>
            <person name="Session A.M."/>
            <person name="Uno Y."/>
            <person name="Kwon T."/>
            <person name="Chapman J.A."/>
            <person name="Toyoda A."/>
            <person name="Takahashi S."/>
            <person name="Fukui A."/>
            <person name="Hikosaka A."/>
            <person name="Suzuki A."/>
            <person name="Kondo M."/>
            <person name="van Heeringen S.J."/>
            <person name="Quigley I."/>
            <person name="Heinz S."/>
            <person name="Ogino H."/>
            <person name="Ochi H."/>
            <person name="Hellsten U."/>
            <person name="Lyons J.B."/>
            <person name="Simakov O."/>
            <person name="Putnam N."/>
            <person name="Stites J."/>
            <person name="Kuroki Y."/>
            <person name="Tanaka T."/>
            <person name="Michiue T."/>
            <person name="Watanabe M."/>
            <person name="Bogdanovic O."/>
            <person name="Lister R."/>
            <person name="Georgiou G."/>
            <person name="Paranjpe S.S."/>
            <person name="van Kruijsbergen I."/>
            <person name="Shu S."/>
            <person name="Carlson J."/>
            <person name="Kinoshita T."/>
            <person name="Ohta Y."/>
            <person name="Mawaribuchi S."/>
            <person name="Jenkins J."/>
            <person name="Grimwood J."/>
            <person name="Schmutz J."/>
            <person name="Mitros T."/>
            <person name="Mozaffari S.V."/>
            <person name="Suzuki Y."/>
            <person name="Haramoto Y."/>
            <person name="Yamamoto T.S."/>
            <person name="Takagi C."/>
            <person name="Heald R."/>
            <person name="Miller K."/>
            <person name="Haudenschild C."/>
            <person name="Kitzman J."/>
            <person name="Nakayama T."/>
            <person name="Izutsu Y."/>
            <person name="Robert J."/>
            <person name="Fortriede J."/>
            <person name="Burns K."/>
            <person name="Lotay V."/>
            <person name="Karimi K."/>
            <person name="Yasuoka Y."/>
            <person name="Dichmann D.S."/>
            <person name="Flajnik M.F."/>
            <person name="Houston D.W."/>
            <person name="Shendure J."/>
            <person name="DuPasquier L."/>
            <person name="Vize P.D."/>
            <person name="Zorn A.M."/>
            <person name="Ito M."/>
            <person name="Marcotte E.M."/>
            <person name="Wallingford J.B."/>
            <person name="Ito Y."/>
            <person name="Asashima M."/>
            <person name="Ueno N."/>
            <person name="Matsuda Y."/>
            <person name="Veenstra G.J."/>
            <person name="Fujiyama A."/>
            <person name="Harland R.M."/>
            <person name="Taira M."/>
            <person name="Rokhsar D.S."/>
        </authorList>
    </citation>
    <scope>NUCLEOTIDE SEQUENCE [LARGE SCALE GENOMIC DNA]</scope>
    <source>
        <strain evidence="3">J</strain>
    </source>
</reference>